<evidence type="ECO:0000313" key="3">
    <source>
        <dbReference type="Proteomes" id="UP000672027"/>
    </source>
</evidence>
<keyword evidence="1" id="KW-1133">Transmembrane helix</keyword>
<dbReference type="Proteomes" id="UP000672027">
    <property type="component" value="Chromosome"/>
</dbReference>
<feature type="transmembrane region" description="Helical" evidence="1">
    <location>
        <begin position="104"/>
        <end position="125"/>
    </location>
</feature>
<reference evidence="2 3" key="1">
    <citation type="submission" date="2021-04" db="EMBL/GenBank/DDBJ databases">
        <title>Genomics, taxonomy and metabolism of representatives of sulfur bacteria of the genus Thiothrix: Thiothrix fructosivorans QT, Thiothrix unzii A1T and three new species, Thiothrix subterranea sp. nov., Thiothrix litoralis sp. nov. and 'Candidatus Thiothrix anitrata' sp. nov.</title>
        <authorList>
            <person name="Ravin N.V."/>
            <person name="Smolyakov D."/>
            <person name="Rudenko T.S."/>
            <person name="Mardanov A.V."/>
            <person name="Beletsky A.V."/>
            <person name="Markov N.D."/>
            <person name="Fomenkov A.I."/>
            <person name="Roberts R.J."/>
            <person name="Karnachuk O.V."/>
            <person name="Novikov A."/>
            <person name="Grabovich M.Y."/>
        </authorList>
    </citation>
    <scope>NUCLEOTIDE SEQUENCE [LARGE SCALE GENOMIC DNA]</scope>
    <source>
        <strain evidence="2 3">A52</strain>
    </source>
</reference>
<feature type="transmembrane region" description="Helical" evidence="1">
    <location>
        <begin position="5"/>
        <end position="27"/>
    </location>
</feature>
<dbReference type="EMBL" id="CP072800">
    <property type="protein sequence ID" value="QTR49619.1"/>
    <property type="molecule type" value="Genomic_DNA"/>
</dbReference>
<keyword evidence="1" id="KW-0812">Transmembrane</keyword>
<accession>A0ABX7X6U4</accession>
<feature type="transmembrane region" description="Helical" evidence="1">
    <location>
        <begin position="71"/>
        <end position="92"/>
    </location>
</feature>
<name>A0ABX7X6U4_9GAMM</name>
<keyword evidence="1" id="KW-0472">Membrane</keyword>
<evidence type="ECO:0000256" key="1">
    <source>
        <dbReference type="SAM" id="Phobius"/>
    </source>
</evidence>
<evidence type="ECO:0000313" key="2">
    <source>
        <dbReference type="EMBL" id="QTR49619.1"/>
    </source>
</evidence>
<proteinExistence type="predicted"/>
<feature type="transmembrane region" description="Helical" evidence="1">
    <location>
        <begin position="39"/>
        <end position="59"/>
    </location>
</feature>
<sequence length="160" mass="17929">MKQQILFLTLSTISSTLFLGVFGYIGWEALYAVFASKTKASIAILILLLEGAMILWLRFMCSKLIDCRKFVDWLTGIFLLLIVVLCLVDSTLLMTDPEALNTPFYSTLNALLFACLLIIGFLLAWESLNVTFNWLRGTDELVAKPTAPAIEQKYGKTGYN</sequence>
<keyword evidence="3" id="KW-1185">Reference proteome</keyword>
<organism evidence="2 3">
    <name type="scientific">Candidatus Thiothrix anitrata</name>
    <dbReference type="NCBI Taxonomy" id="2823902"/>
    <lineage>
        <taxon>Bacteria</taxon>
        <taxon>Pseudomonadati</taxon>
        <taxon>Pseudomonadota</taxon>
        <taxon>Gammaproteobacteria</taxon>
        <taxon>Thiotrichales</taxon>
        <taxon>Thiotrichaceae</taxon>
        <taxon>Thiothrix</taxon>
    </lineage>
</organism>
<gene>
    <name evidence="2" type="ORF">J8380_15490</name>
</gene>
<dbReference type="RefSeq" id="WP_210226458.1">
    <property type="nucleotide sequence ID" value="NZ_CP072800.1"/>
</dbReference>
<protein>
    <submittedName>
        <fullName evidence="2">Uncharacterized protein</fullName>
    </submittedName>
</protein>